<organism evidence="1 2">
    <name type="scientific">Niallia endozanthoxylica</name>
    <dbReference type="NCBI Taxonomy" id="2036016"/>
    <lineage>
        <taxon>Bacteria</taxon>
        <taxon>Bacillati</taxon>
        <taxon>Bacillota</taxon>
        <taxon>Bacilli</taxon>
        <taxon>Bacillales</taxon>
        <taxon>Bacillaceae</taxon>
        <taxon>Niallia</taxon>
    </lineage>
</organism>
<sequence length="134" mass="15653">MKIKSDAMDQFEQYCQFKSEKEFKQHVEKILRDYQKVWTKGDRVALLMLARCSYRIPGVSNPSIDSLLEFIKEHNDVRPISRSTFKRMVGKANALGVLNVYQTEKENGYQLSNRYIFNNRTTFGGNQHEQAVNP</sequence>
<keyword evidence="2" id="KW-1185">Reference proteome</keyword>
<dbReference type="RefSeq" id="WP_150438602.1">
    <property type="nucleotide sequence ID" value="NZ_VYKL01000009.1"/>
</dbReference>
<proteinExistence type="predicted"/>
<dbReference type="EMBL" id="VYKL01000009">
    <property type="protein sequence ID" value="KAA9029137.1"/>
    <property type="molecule type" value="Genomic_DNA"/>
</dbReference>
<dbReference type="OrthoDB" id="2697418at2"/>
<protein>
    <submittedName>
        <fullName evidence="1">Uncharacterized protein</fullName>
    </submittedName>
</protein>
<reference evidence="1 2" key="1">
    <citation type="submission" date="2019-09" db="EMBL/GenBank/DDBJ databases">
        <title>Whole genome sequences of isolates from the Mars Exploration Rovers.</title>
        <authorList>
            <person name="Seuylemezian A."/>
            <person name="Vaishampayan P."/>
        </authorList>
    </citation>
    <scope>NUCLEOTIDE SEQUENCE [LARGE SCALE GENOMIC DNA]</scope>
    <source>
        <strain evidence="1 2">MER_TA_151</strain>
    </source>
</reference>
<name>A0A5J5I5L4_9BACI</name>
<gene>
    <name evidence="1" type="ORF">F4V44_03485</name>
</gene>
<evidence type="ECO:0000313" key="2">
    <source>
        <dbReference type="Proteomes" id="UP000326671"/>
    </source>
</evidence>
<accession>A0A5J5I5L4</accession>
<dbReference type="AlphaFoldDB" id="A0A5J5I5L4"/>
<evidence type="ECO:0000313" key="1">
    <source>
        <dbReference type="EMBL" id="KAA9029137.1"/>
    </source>
</evidence>
<dbReference type="Proteomes" id="UP000326671">
    <property type="component" value="Unassembled WGS sequence"/>
</dbReference>
<comment type="caution">
    <text evidence="1">The sequence shown here is derived from an EMBL/GenBank/DDBJ whole genome shotgun (WGS) entry which is preliminary data.</text>
</comment>